<evidence type="ECO:0000313" key="5">
    <source>
        <dbReference type="Proteomes" id="UP001064087"/>
    </source>
</evidence>
<dbReference type="PROSITE" id="PS00455">
    <property type="entry name" value="AMP_BINDING"/>
    <property type="match status" value="1"/>
</dbReference>
<sequence>MVSLFDVGPFPPCPASFNMAAHVLDCAATHPDKVALSILGLNRATHWRYGELRSAVLATGQGLLAAGASPGDRVLLRLGNTVEYPIAYLAAIAVGIVPIPTSPQLTATEVAKVLTHLEPTLILHDADVSCAETDRPVLNTRALRAFWGGPEADWQMGDPNRPAYIVYTSGTSGTPRAVVHAHRAVWARQMMHTGWLGVSADDRLLHAGAFNWTYTMGVGLMDPWRAGATALIPEPGVAAEQLPLILKSYEATIFAAAPGVYRKFLKQGSSLNLPKIRHGVSAGEKLSQSIADNWRQATGTPIFEAYGLSECSTFLSGSPSQPAPPGTLGRPQPGRRVAILGDDGPVPIGTPGVISVHRADPGLMLGYEGAAEATAAKMQGDWFRTGDLGQMDADGAITYLGRDDDMMNAGGFRVSPLEVEAALADCPGIGQIAVTDIEIKTDVRIIAAFYTSDTPQKDADLRAYASTKLANYKQPRAYYRVDHIPANANGKVARKSLHSLLEG</sequence>
<feature type="domain" description="AMP-dependent synthetase/ligase" evidence="2">
    <location>
        <begin position="27"/>
        <end position="367"/>
    </location>
</feature>
<keyword evidence="1 4" id="KW-0436">Ligase</keyword>
<reference evidence="4" key="1">
    <citation type="submission" date="2022-10" db="EMBL/GenBank/DDBJ databases">
        <title>Roseovarius pelagicus sp. nov., isolated from Arctic seawater.</title>
        <authorList>
            <person name="Hong Y.W."/>
            <person name="Hwang C.Y."/>
        </authorList>
    </citation>
    <scope>NUCLEOTIDE SEQUENCE</scope>
    <source>
        <strain evidence="4">HL-MP18</strain>
    </source>
</reference>
<dbReference type="InterPro" id="IPR045851">
    <property type="entry name" value="AMP-bd_C_sf"/>
</dbReference>
<dbReference type="InterPro" id="IPR025110">
    <property type="entry name" value="AMP-bd_C"/>
</dbReference>
<dbReference type="InterPro" id="IPR000873">
    <property type="entry name" value="AMP-dep_synth/lig_dom"/>
</dbReference>
<dbReference type="InterPro" id="IPR042099">
    <property type="entry name" value="ANL_N_sf"/>
</dbReference>
<dbReference type="Gene3D" id="3.40.50.12780">
    <property type="entry name" value="N-terminal domain of ligase-like"/>
    <property type="match status" value="1"/>
</dbReference>
<dbReference type="Pfam" id="PF00501">
    <property type="entry name" value="AMP-binding"/>
    <property type="match status" value="1"/>
</dbReference>
<dbReference type="GO" id="GO:0016874">
    <property type="term" value="F:ligase activity"/>
    <property type="evidence" value="ECO:0007669"/>
    <property type="project" value="UniProtKB-KW"/>
</dbReference>
<evidence type="ECO:0000256" key="1">
    <source>
        <dbReference type="ARBA" id="ARBA00022598"/>
    </source>
</evidence>
<dbReference type="Gene3D" id="3.30.300.30">
    <property type="match status" value="1"/>
</dbReference>
<organism evidence="4 5">
    <name type="scientific">Roseovarius pelagicus</name>
    <dbReference type="NCBI Taxonomy" id="2980108"/>
    <lineage>
        <taxon>Bacteria</taxon>
        <taxon>Pseudomonadati</taxon>
        <taxon>Pseudomonadota</taxon>
        <taxon>Alphaproteobacteria</taxon>
        <taxon>Rhodobacterales</taxon>
        <taxon>Roseobacteraceae</taxon>
        <taxon>Roseovarius</taxon>
    </lineage>
</organism>
<dbReference type="SUPFAM" id="SSF56801">
    <property type="entry name" value="Acetyl-CoA synthetase-like"/>
    <property type="match status" value="1"/>
</dbReference>
<dbReference type="PANTHER" id="PTHR43352">
    <property type="entry name" value="ACETYL-COA SYNTHETASE"/>
    <property type="match status" value="1"/>
</dbReference>
<protein>
    <submittedName>
        <fullName evidence="4">Acyl--CoA ligase</fullName>
    </submittedName>
</protein>
<proteinExistence type="predicted"/>
<dbReference type="Pfam" id="PF13193">
    <property type="entry name" value="AMP-binding_C"/>
    <property type="match status" value="1"/>
</dbReference>
<evidence type="ECO:0000259" key="2">
    <source>
        <dbReference type="Pfam" id="PF00501"/>
    </source>
</evidence>
<dbReference type="Proteomes" id="UP001064087">
    <property type="component" value="Chromosome"/>
</dbReference>
<dbReference type="EMBL" id="CP106738">
    <property type="protein sequence ID" value="UXX83648.1"/>
    <property type="molecule type" value="Genomic_DNA"/>
</dbReference>
<gene>
    <name evidence="4" type="ORF">N7U68_02935</name>
</gene>
<dbReference type="RefSeq" id="WP_263048177.1">
    <property type="nucleotide sequence ID" value="NZ_CP106738.1"/>
</dbReference>
<keyword evidence="5" id="KW-1185">Reference proteome</keyword>
<feature type="domain" description="AMP-binding enzyme C-terminal" evidence="3">
    <location>
        <begin position="418"/>
        <end position="491"/>
    </location>
</feature>
<dbReference type="PANTHER" id="PTHR43352:SF1">
    <property type="entry name" value="ANTHRANILATE--COA LIGASE"/>
    <property type="match status" value="1"/>
</dbReference>
<evidence type="ECO:0000259" key="3">
    <source>
        <dbReference type="Pfam" id="PF13193"/>
    </source>
</evidence>
<evidence type="ECO:0000313" key="4">
    <source>
        <dbReference type="EMBL" id="UXX83648.1"/>
    </source>
</evidence>
<dbReference type="InterPro" id="IPR020845">
    <property type="entry name" value="AMP-binding_CS"/>
</dbReference>
<name>A0ABY6DC24_9RHOB</name>
<accession>A0ABY6DC24</accession>